<dbReference type="EMBL" id="CP038865">
    <property type="protein sequence ID" value="QCA28060.1"/>
    <property type="molecule type" value="Genomic_DNA"/>
</dbReference>
<dbReference type="PANTHER" id="PTHR36433:SF2">
    <property type="entry name" value="YXEA FAMILY PROTEIN"/>
    <property type="match status" value="1"/>
</dbReference>
<reference evidence="2 4" key="1">
    <citation type="submission" date="2019-03" db="EMBL/GenBank/DDBJ databases">
        <title>Vagococcus sp. was isolated fron gut of Carduelis flavirostris.</title>
        <authorList>
            <person name="Ge Y."/>
        </authorList>
    </citation>
    <scope>NUCLEOTIDE SEQUENCE [LARGE SCALE GENOMIC DNA]</scope>
    <source>
        <strain evidence="2 4">CF-210</strain>
    </source>
</reference>
<dbReference type="Proteomes" id="UP000296883">
    <property type="component" value="Chromosome"/>
</dbReference>
<dbReference type="Proteomes" id="UP000297725">
    <property type="component" value="Unassembled WGS sequence"/>
</dbReference>
<evidence type="ECO:0000313" key="3">
    <source>
        <dbReference type="Proteomes" id="UP000296883"/>
    </source>
</evidence>
<sequence length="119" mass="13800">MKKGMMIFVGVLVIAGGAIGGYYKKNYTGEPYYALINKEPIQVENVYDTEGVLQDKEYRYELEAVNDKGEEKNIPFSSFGRSLTQNKYLLLEYNEQKGVLRWHEVMKKDLPTEVEKQLH</sequence>
<dbReference type="EMBL" id="SRHU01000022">
    <property type="protein sequence ID" value="TFZ41221.1"/>
    <property type="molecule type" value="Genomic_DNA"/>
</dbReference>
<evidence type="ECO:0000313" key="2">
    <source>
        <dbReference type="EMBL" id="TFZ41221.1"/>
    </source>
</evidence>
<dbReference type="Pfam" id="PF06486">
    <property type="entry name" value="DUF1093"/>
    <property type="match status" value="1"/>
</dbReference>
<evidence type="ECO:0000313" key="4">
    <source>
        <dbReference type="Proteomes" id="UP000297725"/>
    </source>
</evidence>
<name>A0AAJ5EF49_9ENTE</name>
<dbReference type="Gene3D" id="2.40.50.480">
    <property type="match status" value="1"/>
</dbReference>
<proteinExistence type="predicted"/>
<evidence type="ECO:0000313" key="1">
    <source>
        <dbReference type="EMBL" id="QCA28060.1"/>
    </source>
</evidence>
<accession>A0AAJ5EF49</accession>
<protein>
    <submittedName>
        <fullName evidence="2">YxeA family protein</fullName>
    </submittedName>
</protein>
<gene>
    <name evidence="2" type="ORF">E4031_05420</name>
    <name evidence="1" type="ORF">E4Z98_01555</name>
</gene>
<organism evidence="2 4">
    <name type="scientific">Vagococcus xieshaowenii</name>
    <dbReference type="NCBI Taxonomy" id="2562451"/>
    <lineage>
        <taxon>Bacteria</taxon>
        <taxon>Bacillati</taxon>
        <taxon>Bacillota</taxon>
        <taxon>Bacilli</taxon>
        <taxon>Lactobacillales</taxon>
        <taxon>Enterococcaceae</taxon>
        <taxon>Vagococcus</taxon>
    </lineage>
</organism>
<dbReference type="SUPFAM" id="SSF159121">
    <property type="entry name" value="BC4932-like"/>
    <property type="match status" value="1"/>
</dbReference>
<dbReference type="PANTHER" id="PTHR36433">
    <property type="entry name" value="HYPOTHETICAL CYTOSOLIC PROTEIN"/>
    <property type="match status" value="1"/>
</dbReference>
<dbReference type="InterPro" id="IPR036166">
    <property type="entry name" value="YxeA-like_sf"/>
</dbReference>
<dbReference type="AlphaFoldDB" id="A0AAJ5EF49"/>
<dbReference type="RefSeq" id="WP_135254427.1">
    <property type="nucleotide sequence ID" value="NZ_CP038865.1"/>
</dbReference>
<keyword evidence="3" id="KW-1185">Reference proteome</keyword>
<dbReference type="InterPro" id="IPR006542">
    <property type="entry name" value="DUF1093"/>
</dbReference>
<reference evidence="1 3" key="2">
    <citation type="journal article" date="2020" name="Int. J. Syst. Evol. Microbiol.">
        <title>Vagococcus xieshaowenii sp. nov., isolated from snow finch (Montifringilla taczanowskii) cloacal content.</title>
        <authorList>
            <person name="Ge Y."/>
            <person name="Yang J."/>
            <person name="Lai X.H."/>
            <person name="Zhang G."/>
            <person name="Jin D."/>
            <person name="Lu S."/>
            <person name="Wang B."/>
            <person name="Huang Y."/>
            <person name="Huang Y."/>
            <person name="Ren Z."/>
            <person name="Zhang X."/>
            <person name="Xu J."/>
        </authorList>
    </citation>
    <scope>NUCLEOTIDE SEQUENCE [LARGE SCALE GENOMIC DNA]</scope>
    <source>
        <strain evidence="3">personal::cf-49</strain>
        <strain evidence="1">Personal::cf-49</strain>
    </source>
</reference>
<dbReference type="NCBIfam" id="TIGR01655">
    <property type="entry name" value="yxeA_fam"/>
    <property type="match status" value="1"/>
</dbReference>